<dbReference type="Gene3D" id="3.10.180.10">
    <property type="entry name" value="2,3-Dihydroxybiphenyl 1,2-Dioxygenase, domain 1"/>
    <property type="match status" value="1"/>
</dbReference>
<accession>W2C1E0</accession>
<protein>
    <recommendedName>
        <fullName evidence="1">VOC domain-containing protein</fullName>
    </recommendedName>
</protein>
<dbReference type="PANTHER" id="PTHR36113">
    <property type="entry name" value="LYASE, PUTATIVE-RELATED-RELATED"/>
    <property type="match status" value="1"/>
</dbReference>
<dbReference type="InterPro" id="IPR051332">
    <property type="entry name" value="Fosfomycin_Res_Enzymes"/>
</dbReference>
<dbReference type="Proteomes" id="UP000018837">
    <property type="component" value="Unassembled WGS sequence"/>
</dbReference>
<sequence length="132" mass="14246">MSSTPLRIEHVALYTADLEATRDFFERYFHATAGPLYHNPTKQFRSYFLTFPGGGARLEIMTRPALLPSATADSLGYAHIALSVGSPAEVDALTDRLRCDGYAVLSGPRTTGDGYYESVVAAVGGLTIEITV</sequence>
<dbReference type="InterPro" id="IPR029068">
    <property type="entry name" value="Glyas_Bleomycin-R_OHBP_Dase"/>
</dbReference>
<dbReference type="InterPro" id="IPR037523">
    <property type="entry name" value="VOC_core"/>
</dbReference>
<feature type="domain" description="VOC" evidence="1">
    <location>
        <begin position="7"/>
        <end position="132"/>
    </location>
</feature>
<organism evidence="2 3">
    <name type="scientific">Tannerella sp. oral taxon BU063 isolate Cell 2</name>
    <dbReference type="NCBI Taxonomy" id="1411148"/>
    <lineage>
        <taxon>Bacteria</taxon>
        <taxon>Pseudomonadati</taxon>
        <taxon>Bacteroidota</taxon>
        <taxon>Bacteroidia</taxon>
        <taxon>Bacteroidales</taxon>
        <taxon>Tannerellaceae</taxon>
        <taxon>Tannerella</taxon>
    </lineage>
</organism>
<dbReference type="PROSITE" id="PS51819">
    <property type="entry name" value="VOC"/>
    <property type="match status" value="1"/>
</dbReference>
<dbReference type="PATRIC" id="fig|1411148.3.peg.1990"/>
<name>W2C1E0_9BACT</name>
<dbReference type="PANTHER" id="PTHR36113:SF1">
    <property type="entry name" value="GLYOXALASE_BLEOMYCIN RESISTANCE PROTEIN_DIOXYGENASE"/>
    <property type="match status" value="1"/>
</dbReference>
<evidence type="ECO:0000313" key="2">
    <source>
        <dbReference type="EMBL" id="ETK01029.1"/>
    </source>
</evidence>
<gene>
    <name evidence="2" type="ORF">N425_12055</name>
</gene>
<evidence type="ECO:0000313" key="3">
    <source>
        <dbReference type="Proteomes" id="UP000018837"/>
    </source>
</evidence>
<reference evidence="2 3" key="1">
    <citation type="submission" date="2013-11" db="EMBL/GenBank/DDBJ databases">
        <title>Single cell genomics of uncultured Tannerella BU063 (oral taxon 286).</title>
        <authorList>
            <person name="Beall C.J."/>
            <person name="Campbell A.G."/>
            <person name="Griffen A.L."/>
            <person name="Podar M."/>
            <person name="Leys E.J."/>
        </authorList>
    </citation>
    <scope>NUCLEOTIDE SEQUENCE [LARGE SCALE GENOMIC DNA]</scope>
    <source>
        <strain evidence="2">Cell 2</strain>
    </source>
</reference>
<proteinExistence type="predicted"/>
<dbReference type="AlphaFoldDB" id="W2C1E0"/>
<dbReference type="InterPro" id="IPR004360">
    <property type="entry name" value="Glyas_Fos-R_dOase_dom"/>
</dbReference>
<dbReference type="SUPFAM" id="SSF54593">
    <property type="entry name" value="Glyoxalase/Bleomycin resistance protein/Dihydroxybiphenyl dioxygenase"/>
    <property type="match status" value="1"/>
</dbReference>
<evidence type="ECO:0000259" key="1">
    <source>
        <dbReference type="PROSITE" id="PS51819"/>
    </source>
</evidence>
<comment type="caution">
    <text evidence="2">The sequence shown here is derived from an EMBL/GenBank/DDBJ whole genome shotgun (WGS) entry which is preliminary data.</text>
</comment>
<dbReference type="EMBL" id="AYUF01000492">
    <property type="protein sequence ID" value="ETK01029.1"/>
    <property type="molecule type" value="Genomic_DNA"/>
</dbReference>
<dbReference type="Pfam" id="PF00903">
    <property type="entry name" value="Glyoxalase"/>
    <property type="match status" value="1"/>
</dbReference>